<sequence length="375" mass="41963">MYTLFDGKSTWPASSLQPVYYSGPVPTTPTYMLGTTPSLGDPSPQPVLYSLQTPLFPSAIASSPTDSRHRLTSDDVFLPETPAVIHDSSVFSYALQHQNYQNAFTSAANLTNASGHPVNFESKPENSSLDVEVDTSSDCSRSSNFGLNSPPRKFEHTANMSCQSSTVSSSPSSICHDDSRLLTNSPPHYNILDANDSVFAPPFQSLSSSHPQYCNNSDSNYYSQILDIKCGFNRGRMITSASSERCPRFSQNGITEELDECDKSFFRAPEVGIDNQAKKREEFLLTLEAEREKQRKLVLPKYTPKMNCKFCKNNGESPEVYTKHRLHYNEKTICPLLRHYVCRLCNSTGDFAHTIRHCPFNSKKDKIAWKATFLV</sequence>
<evidence type="ECO:0000256" key="8">
    <source>
        <dbReference type="PROSITE-ProRule" id="PRU00855"/>
    </source>
</evidence>
<reference evidence="12" key="1">
    <citation type="submission" date="2025-08" db="UniProtKB">
        <authorList>
            <consortium name="RefSeq"/>
        </authorList>
    </citation>
    <scope>IDENTIFICATION</scope>
</reference>
<keyword evidence="7 8" id="KW-0694">RNA-binding</keyword>
<evidence type="ECO:0000256" key="2">
    <source>
        <dbReference type="ARBA" id="ARBA00022490"/>
    </source>
</evidence>
<dbReference type="Pfam" id="PF05741">
    <property type="entry name" value="zf-nanos"/>
    <property type="match status" value="1"/>
</dbReference>
<evidence type="ECO:0000313" key="12">
    <source>
        <dbReference type="RefSeq" id="XP_005096656.1"/>
    </source>
</evidence>
<organism evidence="11 12">
    <name type="scientific">Aplysia californica</name>
    <name type="common">California sea hare</name>
    <dbReference type="NCBI Taxonomy" id="6500"/>
    <lineage>
        <taxon>Eukaryota</taxon>
        <taxon>Metazoa</taxon>
        <taxon>Spiralia</taxon>
        <taxon>Lophotrochozoa</taxon>
        <taxon>Mollusca</taxon>
        <taxon>Gastropoda</taxon>
        <taxon>Heterobranchia</taxon>
        <taxon>Euthyneura</taxon>
        <taxon>Tectipleura</taxon>
        <taxon>Aplysiida</taxon>
        <taxon>Aplysioidea</taxon>
        <taxon>Aplysiidae</taxon>
        <taxon>Aplysia</taxon>
    </lineage>
</organism>
<dbReference type="PROSITE" id="PS51522">
    <property type="entry name" value="ZF_NANOS"/>
    <property type="match status" value="1"/>
</dbReference>
<dbReference type="InterPro" id="IPR038129">
    <property type="entry name" value="Nanos_sf"/>
</dbReference>
<evidence type="ECO:0000256" key="6">
    <source>
        <dbReference type="ARBA" id="ARBA00022845"/>
    </source>
</evidence>
<evidence type="ECO:0000256" key="1">
    <source>
        <dbReference type="ARBA" id="ARBA00004496"/>
    </source>
</evidence>
<keyword evidence="2" id="KW-0963">Cytoplasm</keyword>
<evidence type="ECO:0000256" key="7">
    <source>
        <dbReference type="ARBA" id="ARBA00022884"/>
    </source>
</evidence>
<keyword evidence="4 8" id="KW-0863">Zinc-finger</keyword>
<evidence type="ECO:0000256" key="9">
    <source>
        <dbReference type="SAM" id="MobiDB-lite"/>
    </source>
</evidence>
<feature type="region of interest" description="Disordered" evidence="9">
    <location>
        <begin position="115"/>
        <end position="135"/>
    </location>
</feature>
<dbReference type="PANTHER" id="PTHR12887">
    <property type="entry name" value="NANOS PROTEIN"/>
    <property type="match status" value="1"/>
</dbReference>
<dbReference type="GeneID" id="101848040"/>
<dbReference type="InterPro" id="IPR024161">
    <property type="entry name" value="Znf_nanos-typ"/>
</dbReference>
<evidence type="ECO:0000313" key="11">
    <source>
        <dbReference type="Proteomes" id="UP000694888"/>
    </source>
</evidence>
<evidence type="ECO:0000259" key="10">
    <source>
        <dbReference type="PROSITE" id="PS51522"/>
    </source>
</evidence>
<name>A0ABM0JLR5_APLCA</name>
<protein>
    <submittedName>
        <fullName evidence="12">Uncharacterized protein LOC101848040</fullName>
    </submittedName>
</protein>
<evidence type="ECO:0000256" key="3">
    <source>
        <dbReference type="ARBA" id="ARBA00022723"/>
    </source>
</evidence>
<dbReference type="RefSeq" id="XP_005096656.1">
    <property type="nucleotide sequence ID" value="XM_005096599.3"/>
</dbReference>
<keyword evidence="6 8" id="KW-0810">Translation regulation</keyword>
<feature type="domain" description="Nanos-type" evidence="10">
    <location>
        <begin position="307"/>
        <end position="360"/>
    </location>
</feature>
<dbReference type="InterPro" id="IPR008705">
    <property type="entry name" value="Nanos/Xcar2"/>
</dbReference>
<dbReference type="Proteomes" id="UP000694888">
    <property type="component" value="Unplaced"/>
</dbReference>
<gene>
    <name evidence="12" type="primary">LOC101848040</name>
</gene>
<keyword evidence="5" id="KW-0862">Zinc</keyword>
<keyword evidence="11" id="KW-1185">Reference proteome</keyword>
<accession>A0ABM0JLR5</accession>
<comment type="similarity">
    <text evidence="8">Belongs to the nanos family.</text>
</comment>
<evidence type="ECO:0000256" key="4">
    <source>
        <dbReference type="ARBA" id="ARBA00022771"/>
    </source>
</evidence>
<evidence type="ECO:0000256" key="5">
    <source>
        <dbReference type="ARBA" id="ARBA00022833"/>
    </source>
</evidence>
<dbReference type="Gene3D" id="4.10.60.30">
    <property type="entry name" value="Nanos, RNA-binding domain"/>
    <property type="match status" value="1"/>
</dbReference>
<feature type="compositionally biased region" description="Polar residues" evidence="9">
    <location>
        <begin position="125"/>
        <end position="135"/>
    </location>
</feature>
<keyword evidence="3" id="KW-0479">Metal-binding</keyword>
<comment type="subcellular location">
    <subcellularLocation>
        <location evidence="1">Cytoplasm</location>
    </subcellularLocation>
</comment>
<proteinExistence type="inferred from homology"/>